<organism evidence="2">
    <name type="scientific">Chromera velia CCMP2878</name>
    <dbReference type="NCBI Taxonomy" id="1169474"/>
    <lineage>
        <taxon>Eukaryota</taxon>
        <taxon>Sar</taxon>
        <taxon>Alveolata</taxon>
        <taxon>Colpodellida</taxon>
        <taxon>Chromeraceae</taxon>
        <taxon>Chromera</taxon>
    </lineage>
</organism>
<name>A0A0G4HEU8_9ALVE</name>
<evidence type="ECO:0000313" key="2">
    <source>
        <dbReference type="EMBL" id="CEM42382.1"/>
    </source>
</evidence>
<dbReference type="VEuPathDB" id="CryptoDB:Cvel_26710"/>
<dbReference type="EMBL" id="CDMZ01002439">
    <property type="protein sequence ID" value="CEM42382.1"/>
    <property type="molecule type" value="Genomic_DNA"/>
</dbReference>
<feature type="region of interest" description="Disordered" evidence="1">
    <location>
        <begin position="161"/>
        <end position="190"/>
    </location>
</feature>
<gene>
    <name evidence="2" type="ORF">Cvel_26710</name>
</gene>
<proteinExistence type="predicted"/>
<sequence>MINAYHFRTHFFASLQGLQMVLEIAKQAMGRLKMAMNKLWHRFVDKTTLENAERALKEVEDGIALTSLQLSQVTFFQTAGRIDRAAFLTRDQISESGWEEARELIDEALGHGGRVKIGEAWLKTAEEPTYGDVLLEVGTGDLQFRACEDIFEQVVVAGAGGEEGRGGRAGPPPARESRGPRPNGQTVSGGGQLRLRCCPLNEIGEAETEGFRRVGIPLGAVGGEVVWVLGGEGGEGLQGVFVFAEMEVERNTLSLLLARL</sequence>
<reference evidence="2" key="1">
    <citation type="submission" date="2014-11" db="EMBL/GenBank/DDBJ databases">
        <authorList>
            <person name="Otto D Thomas"/>
            <person name="Naeem Raeece"/>
        </authorList>
    </citation>
    <scope>NUCLEOTIDE SEQUENCE</scope>
</reference>
<dbReference type="AlphaFoldDB" id="A0A0G4HEU8"/>
<protein>
    <submittedName>
        <fullName evidence="2">Uncharacterized protein</fullName>
    </submittedName>
</protein>
<evidence type="ECO:0000256" key="1">
    <source>
        <dbReference type="SAM" id="MobiDB-lite"/>
    </source>
</evidence>
<accession>A0A0G4HEU8</accession>